<comment type="caution">
    <text evidence="1">The sequence shown here is derived from an EMBL/GenBank/DDBJ whole genome shotgun (WGS) entry which is preliminary data.</text>
</comment>
<dbReference type="OrthoDB" id="4138962at2759"/>
<sequence length="102" mass="11612">MLVAPAAPIVRKPELDRYSVVRHEPFDGQLLDQFRKTQLHLSFTEYERAVDFGVRGGRDNVLHFVEALVTVTDPGEKVADLDVLKALENEKLLRRLSINGRD</sequence>
<dbReference type="RefSeq" id="XP_013258202.1">
    <property type="nucleotide sequence ID" value="XM_013402748.1"/>
</dbReference>
<keyword evidence="2" id="KW-1185">Reference proteome</keyword>
<dbReference type="HOGENOM" id="CLU_2277492_0_0_1"/>
<gene>
    <name evidence="1" type="ORF">A1O9_08362</name>
</gene>
<evidence type="ECO:0000313" key="1">
    <source>
        <dbReference type="EMBL" id="KEF55612.1"/>
    </source>
</evidence>
<dbReference type="AlphaFoldDB" id="A0A072P7B1"/>
<dbReference type="EMBL" id="AMGV01000007">
    <property type="protein sequence ID" value="KEF55612.1"/>
    <property type="molecule type" value="Genomic_DNA"/>
</dbReference>
<name>A0A072P7B1_9EURO</name>
<proteinExistence type="predicted"/>
<dbReference type="VEuPathDB" id="FungiDB:A1O9_08362"/>
<reference evidence="1 2" key="1">
    <citation type="submission" date="2013-03" db="EMBL/GenBank/DDBJ databases">
        <title>The Genome Sequence of Exophiala aquamarina CBS 119918.</title>
        <authorList>
            <consortium name="The Broad Institute Genomics Platform"/>
            <person name="Cuomo C."/>
            <person name="de Hoog S."/>
            <person name="Gorbushina A."/>
            <person name="Walker B."/>
            <person name="Young S.K."/>
            <person name="Zeng Q."/>
            <person name="Gargeya S."/>
            <person name="Fitzgerald M."/>
            <person name="Haas B."/>
            <person name="Abouelleil A."/>
            <person name="Allen A.W."/>
            <person name="Alvarado L."/>
            <person name="Arachchi H.M."/>
            <person name="Berlin A.M."/>
            <person name="Chapman S.B."/>
            <person name="Gainer-Dewar J."/>
            <person name="Goldberg J."/>
            <person name="Griggs A."/>
            <person name="Gujja S."/>
            <person name="Hansen M."/>
            <person name="Howarth C."/>
            <person name="Imamovic A."/>
            <person name="Ireland A."/>
            <person name="Larimer J."/>
            <person name="McCowan C."/>
            <person name="Murphy C."/>
            <person name="Pearson M."/>
            <person name="Poon T.W."/>
            <person name="Priest M."/>
            <person name="Roberts A."/>
            <person name="Saif S."/>
            <person name="Shea T."/>
            <person name="Sisk P."/>
            <person name="Sykes S."/>
            <person name="Wortman J."/>
            <person name="Nusbaum C."/>
            <person name="Birren B."/>
        </authorList>
    </citation>
    <scope>NUCLEOTIDE SEQUENCE [LARGE SCALE GENOMIC DNA]</scope>
    <source>
        <strain evidence="1 2">CBS 119918</strain>
    </source>
</reference>
<evidence type="ECO:0000313" key="2">
    <source>
        <dbReference type="Proteomes" id="UP000027920"/>
    </source>
</evidence>
<dbReference type="GeneID" id="25283275"/>
<organism evidence="1 2">
    <name type="scientific">Exophiala aquamarina CBS 119918</name>
    <dbReference type="NCBI Taxonomy" id="1182545"/>
    <lineage>
        <taxon>Eukaryota</taxon>
        <taxon>Fungi</taxon>
        <taxon>Dikarya</taxon>
        <taxon>Ascomycota</taxon>
        <taxon>Pezizomycotina</taxon>
        <taxon>Eurotiomycetes</taxon>
        <taxon>Chaetothyriomycetidae</taxon>
        <taxon>Chaetothyriales</taxon>
        <taxon>Herpotrichiellaceae</taxon>
        <taxon>Exophiala</taxon>
    </lineage>
</organism>
<dbReference type="Proteomes" id="UP000027920">
    <property type="component" value="Unassembled WGS sequence"/>
</dbReference>
<accession>A0A072P7B1</accession>
<protein>
    <submittedName>
        <fullName evidence="1">Uncharacterized protein</fullName>
    </submittedName>
</protein>